<reference evidence="2 3" key="3">
    <citation type="journal article" date="2022" name="Int. J. Syst. Evol. Microbiol.">
        <title>Strains of Bradyrhizobium barranii sp. nov. associated with legumes native to Canada are symbionts of soybeans and belong to different subspecies (subsp. barranii subsp. nov. and subsp. apii subsp. nov.) and symbiovars (sv. glycinearum and sv. septentrionale).</title>
        <authorList>
            <person name="Bromfield E.S.P."/>
            <person name="Cloutier S."/>
            <person name="Wasai-Hara S."/>
            <person name="Minamisawa K."/>
        </authorList>
    </citation>
    <scope>NUCLEOTIDE SEQUENCE [LARGE SCALE GENOMIC DNA]</scope>
    <source>
        <strain evidence="2 3">323S2</strain>
    </source>
</reference>
<dbReference type="AlphaFoldDB" id="A0A7Z0QBK0"/>
<evidence type="ECO:0000313" key="3">
    <source>
        <dbReference type="Proteomes" id="UP000564836"/>
    </source>
</evidence>
<evidence type="ECO:0000313" key="2">
    <source>
        <dbReference type="EMBL" id="UGX93504.1"/>
    </source>
</evidence>
<name>A0A7Z0QBK0_9BRAD</name>
<sequence length="94" mass="10319">MANESEYELSPEQLEANSSTGYLVFNGRPDLETAMPLTSPDFETDIRASTEAGAVNALAEAGLKYKSAKLEQWKFRVSGVNDHAVVKVWVPQES</sequence>
<protein>
    <submittedName>
        <fullName evidence="1">Uncharacterized protein</fullName>
    </submittedName>
</protein>
<dbReference type="EMBL" id="CP088280">
    <property type="protein sequence ID" value="UGX93504.1"/>
    <property type="molecule type" value="Genomic_DNA"/>
</dbReference>
<reference evidence="2 3" key="1">
    <citation type="journal article" date="2017" name="Syst. Appl. Microbiol.">
        <title>Soybeans inoculated with root zone soils of Canadian native legumes harbour diverse and novel Bradyrhizobium spp. that possess agricultural potential.</title>
        <authorList>
            <person name="Bromfield E.S.P."/>
            <person name="Cloutier S."/>
            <person name="Tambong J.T."/>
            <person name="Tran Thi T.V."/>
        </authorList>
    </citation>
    <scope>NUCLEOTIDE SEQUENCE [LARGE SCALE GENOMIC DNA]</scope>
    <source>
        <strain evidence="2 3">323S2</strain>
    </source>
</reference>
<evidence type="ECO:0000313" key="1">
    <source>
        <dbReference type="EMBL" id="NYY90465.1"/>
    </source>
</evidence>
<dbReference type="EMBL" id="JACBFH010000001">
    <property type="protein sequence ID" value="NYY90465.1"/>
    <property type="molecule type" value="Genomic_DNA"/>
</dbReference>
<gene>
    <name evidence="2" type="ORF">G6321_00049275</name>
    <name evidence="1" type="ORF">G6321_19130</name>
</gene>
<dbReference type="RefSeq" id="WP_166347280.1">
    <property type="nucleotide sequence ID" value="NZ_CP088280.1"/>
</dbReference>
<organism evidence="1">
    <name type="scientific">Bradyrhizobium barranii subsp. barranii</name>
    <dbReference type="NCBI Taxonomy" id="2823807"/>
    <lineage>
        <taxon>Bacteria</taxon>
        <taxon>Pseudomonadati</taxon>
        <taxon>Pseudomonadota</taxon>
        <taxon>Alphaproteobacteria</taxon>
        <taxon>Hyphomicrobiales</taxon>
        <taxon>Nitrobacteraceae</taxon>
        <taxon>Bradyrhizobium</taxon>
        <taxon>Bradyrhizobium barranii</taxon>
    </lineage>
</organism>
<reference evidence="1" key="2">
    <citation type="submission" date="2020-06" db="EMBL/GenBank/DDBJ databases">
        <title>Whole Genome Sequence of Bradyrhizobium sp. Strain 323S2.</title>
        <authorList>
            <person name="Bromfield E.S.P."/>
        </authorList>
    </citation>
    <scope>NUCLEOTIDE SEQUENCE [LARGE SCALE GENOMIC DNA]</scope>
    <source>
        <strain evidence="1">323S2</strain>
    </source>
</reference>
<dbReference type="Proteomes" id="UP000564836">
    <property type="component" value="Chromosome"/>
</dbReference>
<accession>A0A7Z0QBK0</accession>
<proteinExistence type="predicted"/>